<evidence type="ECO:0000256" key="7">
    <source>
        <dbReference type="ARBA" id="ARBA00022989"/>
    </source>
</evidence>
<dbReference type="PANTHER" id="PTHR24221">
    <property type="entry name" value="ATP-BINDING CASSETTE SUB-FAMILY B"/>
    <property type="match status" value="1"/>
</dbReference>
<keyword evidence="3" id="KW-1003">Cell membrane</keyword>
<dbReference type="GO" id="GO:0034040">
    <property type="term" value="F:ATPase-coupled lipid transmembrane transporter activity"/>
    <property type="evidence" value="ECO:0007669"/>
    <property type="project" value="TreeGrafter"/>
</dbReference>
<dbReference type="GO" id="GO:0140359">
    <property type="term" value="F:ABC-type transporter activity"/>
    <property type="evidence" value="ECO:0007669"/>
    <property type="project" value="InterPro"/>
</dbReference>
<keyword evidence="5" id="KW-0547">Nucleotide-binding</keyword>
<evidence type="ECO:0000259" key="13">
    <source>
        <dbReference type="PROSITE" id="PS50929"/>
    </source>
</evidence>
<proteinExistence type="inferred from homology"/>
<feature type="compositionally biased region" description="Gly residues" evidence="10">
    <location>
        <begin position="390"/>
        <end position="403"/>
    </location>
</feature>
<organism evidence="14 15">
    <name type="scientific">Quadrisphaera setariae</name>
    <dbReference type="NCBI Taxonomy" id="2593304"/>
    <lineage>
        <taxon>Bacteria</taxon>
        <taxon>Bacillati</taxon>
        <taxon>Actinomycetota</taxon>
        <taxon>Actinomycetes</taxon>
        <taxon>Kineosporiales</taxon>
        <taxon>Kineosporiaceae</taxon>
        <taxon>Quadrisphaera</taxon>
    </lineage>
</organism>
<sequence>MSSTSGWAAMRSFSRDGSVREHRLAPGTLRRVAGLARPHRRPLAVFTALVVLDGALVAVPPLLLRHLIDDGVRTGDRSVVVVLALLVAAVALAEAGLSLVQRWLSARIGEGLIYELRSAVFEHVQRQSVGFFTRSQTGALVSRLNSDVVGAQQAFTSTAAGVLSNAVTLVAVLAAMLVLSWQITLLALVVVPAFLLPARRVGRRLAALRREAMQRNADLGERMTERFGVAGALLVKTYGDDDDESAQFRAKAAAVRDVGVRTALSSRVFFAGLTALAALATAMVYGVGGWLAISGSVTTGSLVALAALLARLYGPITGLANVQVDVMTALVSFERVFEVLDLAPAVRDPERPRHLPEGPLDVELCDVVFTYPAVSTLASLQAPSAPGAPGAAGGADGGGGDGAGPAAADPEEPVVRGVSITAAAGQVVALVGRSGAGKTTLASLVARLHDVDSGSVRVGGVDVRETTQAELRRRVGVVSQDAHLFHDTVRANLLYARADAAEADLWDALAAARADGVVRALPQGLDTVVGERGHRLSGGEKQRVALARLLLRAPSVVVLDEATAHLDSSSERAVQEALDAALVGRTSIVIAHRLSTVRSADLICVVDEGRVVERGRHAELVARGGLYAELHRTQFSDGPLAA</sequence>
<keyword evidence="4 11" id="KW-0812">Transmembrane</keyword>
<dbReference type="InterPro" id="IPR039421">
    <property type="entry name" value="Type_1_exporter"/>
</dbReference>
<dbReference type="PROSITE" id="PS00211">
    <property type="entry name" value="ABC_TRANSPORTER_1"/>
    <property type="match status" value="1"/>
</dbReference>
<comment type="caution">
    <text evidence="14">The sequence shown here is derived from an EMBL/GenBank/DDBJ whole genome shotgun (WGS) entry which is preliminary data.</text>
</comment>
<evidence type="ECO:0000256" key="4">
    <source>
        <dbReference type="ARBA" id="ARBA00022692"/>
    </source>
</evidence>
<evidence type="ECO:0000256" key="6">
    <source>
        <dbReference type="ARBA" id="ARBA00022840"/>
    </source>
</evidence>
<dbReference type="InterPro" id="IPR003439">
    <property type="entry name" value="ABC_transporter-like_ATP-bd"/>
</dbReference>
<dbReference type="InterPro" id="IPR017871">
    <property type="entry name" value="ABC_transporter-like_CS"/>
</dbReference>
<dbReference type="Gene3D" id="1.20.1560.10">
    <property type="entry name" value="ABC transporter type 1, transmembrane domain"/>
    <property type="match status" value="1"/>
</dbReference>
<keyword evidence="2" id="KW-0813">Transport</keyword>
<feature type="domain" description="ABC transporter" evidence="12">
    <location>
        <begin position="362"/>
        <end position="633"/>
    </location>
</feature>
<dbReference type="SMART" id="SM00382">
    <property type="entry name" value="AAA"/>
    <property type="match status" value="1"/>
</dbReference>
<dbReference type="OrthoDB" id="9806127at2"/>
<dbReference type="GO" id="GO:0016887">
    <property type="term" value="F:ATP hydrolysis activity"/>
    <property type="evidence" value="ECO:0007669"/>
    <property type="project" value="InterPro"/>
</dbReference>
<dbReference type="InterPro" id="IPR027417">
    <property type="entry name" value="P-loop_NTPase"/>
</dbReference>
<reference evidence="14 15" key="1">
    <citation type="submission" date="2019-07" db="EMBL/GenBank/DDBJ databases">
        <title>Quadrisphaera sp. strain DD2A genome sequencing and assembly.</title>
        <authorList>
            <person name="Kim I."/>
        </authorList>
    </citation>
    <scope>NUCLEOTIDE SEQUENCE [LARGE SCALE GENOMIC DNA]</scope>
    <source>
        <strain evidence="14 15">DD2A</strain>
    </source>
</reference>
<dbReference type="SUPFAM" id="SSF52540">
    <property type="entry name" value="P-loop containing nucleoside triphosphate hydrolases"/>
    <property type="match status" value="1"/>
</dbReference>
<evidence type="ECO:0000256" key="8">
    <source>
        <dbReference type="ARBA" id="ARBA00023136"/>
    </source>
</evidence>
<dbReference type="RefSeq" id="WP_147925173.1">
    <property type="nucleotide sequence ID" value="NZ_VKAC01000002.1"/>
</dbReference>
<name>A0A5C8ZIW1_9ACTN</name>
<dbReference type="InterPro" id="IPR011527">
    <property type="entry name" value="ABC1_TM_dom"/>
</dbReference>
<evidence type="ECO:0000313" key="14">
    <source>
        <dbReference type="EMBL" id="TXR57534.1"/>
    </source>
</evidence>
<evidence type="ECO:0000256" key="5">
    <source>
        <dbReference type="ARBA" id="ARBA00022741"/>
    </source>
</evidence>
<evidence type="ECO:0000256" key="10">
    <source>
        <dbReference type="SAM" id="MobiDB-lite"/>
    </source>
</evidence>
<dbReference type="PANTHER" id="PTHR24221:SF654">
    <property type="entry name" value="ATP-BINDING CASSETTE SUB-FAMILY B MEMBER 6"/>
    <property type="match status" value="1"/>
</dbReference>
<dbReference type="Pfam" id="PF00664">
    <property type="entry name" value="ABC_membrane"/>
    <property type="match status" value="1"/>
</dbReference>
<accession>A0A5C8ZIW1</accession>
<keyword evidence="8 11" id="KW-0472">Membrane</keyword>
<dbReference type="Gene3D" id="3.40.50.300">
    <property type="entry name" value="P-loop containing nucleotide triphosphate hydrolases"/>
    <property type="match status" value="1"/>
</dbReference>
<evidence type="ECO:0000256" key="9">
    <source>
        <dbReference type="ARBA" id="ARBA00061644"/>
    </source>
</evidence>
<dbReference type="Proteomes" id="UP000321234">
    <property type="component" value="Unassembled WGS sequence"/>
</dbReference>
<dbReference type="SUPFAM" id="SSF90123">
    <property type="entry name" value="ABC transporter transmembrane region"/>
    <property type="match status" value="1"/>
</dbReference>
<dbReference type="AlphaFoldDB" id="A0A5C8ZIW1"/>
<evidence type="ECO:0000256" key="3">
    <source>
        <dbReference type="ARBA" id="ARBA00022475"/>
    </source>
</evidence>
<feature type="region of interest" description="Disordered" evidence="10">
    <location>
        <begin position="385"/>
        <end position="411"/>
    </location>
</feature>
<keyword evidence="15" id="KW-1185">Reference proteome</keyword>
<keyword evidence="6 14" id="KW-0067">ATP-binding</keyword>
<evidence type="ECO:0000256" key="1">
    <source>
        <dbReference type="ARBA" id="ARBA00004651"/>
    </source>
</evidence>
<dbReference type="PROSITE" id="PS50929">
    <property type="entry name" value="ABC_TM1F"/>
    <property type="match status" value="1"/>
</dbReference>
<dbReference type="PROSITE" id="PS50893">
    <property type="entry name" value="ABC_TRANSPORTER_2"/>
    <property type="match status" value="1"/>
</dbReference>
<dbReference type="InterPro" id="IPR003593">
    <property type="entry name" value="AAA+_ATPase"/>
</dbReference>
<evidence type="ECO:0000259" key="12">
    <source>
        <dbReference type="PROSITE" id="PS50893"/>
    </source>
</evidence>
<comment type="subcellular location">
    <subcellularLocation>
        <location evidence="1">Cell membrane</location>
        <topology evidence="1">Multi-pass membrane protein</topology>
    </subcellularLocation>
</comment>
<feature type="domain" description="ABC transmembrane type-1" evidence="13">
    <location>
        <begin position="44"/>
        <end position="328"/>
    </location>
</feature>
<dbReference type="InterPro" id="IPR036640">
    <property type="entry name" value="ABC1_TM_sf"/>
</dbReference>
<protein>
    <submittedName>
        <fullName evidence="14">ABC transporter ATP-binding protein</fullName>
    </submittedName>
</protein>
<dbReference type="GO" id="GO:0005886">
    <property type="term" value="C:plasma membrane"/>
    <property type="evidence" value="ECO:0007669"/>
    <property type="project" value="UniProtKB-SubCell"/>
</dbReference>
<dbReference type="GO" id="GO:0005524">
    <property type="term" value="F:ATP binding"/>
    <property type="evidence" value="ECO:0007669"/>
    <property type="project" value="UniProtKB-KW"/>
</dbReference>
<feature type="transmembrane region" description="Helical" evidence="11">
    <location>
        <begin position="268"/>
        <end position="287"/>
    </location>
</feature>
<feature type="transmembrane region" description="Helical" evidence="11">
    <location>
        <begin position="43"/>
        <end position="67"/>
    </location>
</feature>
<evidence type="ECO:0000256" key="2">
    <source>
        <dbReference type="ARBA" id="ARBA00022448"/>
    </source>
</evidence>
<dbReference type="FunFam" id="3.40.50.300:FF:000299">
    <property type="entry name" value="ABC transporter ATP-binding protein/permease"/>
    <property type="match status" value="1"/>
</dbReference>
<evidence type="ECO:0000256" key="11">
    <source>
        <dbReference type="SAM" id="Phobius"/>
    </source>
</evidence>
<feature type="transmembrane region" description="Helical" evidence="11">
    <location>
        <begin position="166"/>
        <end position="196"/>
    </location>
</feature>
<dbReference type="Pfam" id="PF00005">
    <property type="entry name" value="ABC_tran"/>
    <property type="match status" value="1"/>
</dbReference>
<gene>
    <name evidence="14" type="ORF">FMM08_04735</name>
</gene>
<keyword evidence="7 11" id="KW-1133">Transmembrane helix</keyword>
<dbReference type="EMBL" id="VKAC01000002">
    <property type="protein sequence ID" value="TXR57534.1"/>
    <property type="molecule type" value="Genomic_DNA"/>
</dbReference>
<feature type="transmembrane region" description="Helical" evidence="11">
    <location>
        <begin position="79"/>
        <end position="100"/>
    </location>
</feature>
<dbReference type="CDD" id="cd18550">
    <property type="entry name" value="ABC_6TM_exporter_like"/>
    <property type="match status" value="1"/>
</dbReference>
<comment type="similarity">
    <text evidence="9">Belongs to the ABC transporter superfamily. Lipid exporter (TC 3.A.1.106) family.</text>
</comment>
<evidence type="ECO:0000313" key="15">
    <source>
        <dbReference type="Proteomes" id="UP000321234"/>
    </source>
</evidence>